<dbReference type="GO" id="GO:0042054">
    <property type="term" value="F:histone methyltransferase activity"/>
    <property type="evidence" value="ECO:0007669"/>
    <property type="project" value="InterPro"/>
</dbReference>
<dbReference type="SMART" id="SM00317">
    <property type="entry name" value="SET"/>
    <property type="match status" value="1"/>
</dbReference>
<organism evidence="16 17">
    <name type="scientific">Cannabis sativa</name>
    <name type="common">Hemp</name>
    <name type="synonym">Marijuana</name>
    <dbReference type="NCBI Taxonomy" id="3483"/>
    <lineage>
        <taxon>Eukaryota</taxon>
        <taxon>Viridiplantae</taxon>
        <taxon>Streptophyta</taxon>
        <taxon>Embryophyta</taxon>
        <taxon>Tracheophyta</taxon>
        <taxon>Spermatophyta</taxon>
        <taxon>Magnoliopsida</taxon>
        <taxon>eudicotyledons</taxon>
        <taxon>Gunneridae</taxon>
        <taxon>Pentapetalae</taxon>
        <taxon>rosids</taxon>
        <taxon>fabids</taxon>
        <taxon>Rosales</taxon>
        <taxon>Cannabaceae</taxon>
        <taxon>Cannabis</taxon>
    </lineage>
</organism>
<evidence type="ECO:0000313" key="17">
    <source>
        <dbReference type="Proteomes" id="UP000583929"/>
    </source>
</evidence>
<accession>A0A7J6FLF3</accession>
<comment type="subcellular location">
    <subcellularLocation>
        <location evidence="1">Chromosome</location>
        <location evidence="1">Centromere</location>
    </subcellularLocation>
    <subcellularLocation>
        <location evidence="9">Nucleus</location>
    </subcellularLocation>
</comment>
<feature type="compositionally biased region" description="Polar residues" evidence="10">
    <location>
        <begin position="124"/>
        <end position="165"/>
    </location>
</feature>
<sequence length="833" mass="91479">FDLDIAAVVVLLLDVGLCYFDREEVEVEEGKSVVAKNLEEKGFWKVFKLMDHQSFGEDSSTPVTGAFDKSRVLNVKPLRCLLPVFPNAPNGSTFSTPQGGAAPFVCATPTGPFPNGVTPFYPFYNSQDSSQRPPEQHTSTPSGVHHQSFNNAPISNAVPINSFRTPPTARNRATGVANGSAGSSKRMTRSRAQTQSSPAEEGEFTDNQNESGEFLSEEGLTKSGRPKRRGRKRGSGGGQGQDINVASSDAAVDLLVEKIQTAYSDVFRQTEGDRSSVDYITLVYDLLRRKISQMEDVSTPGGNKRPDLRAGTLFMNKGIRTNTNKRIGAVPGVEIGDIFYFRMELCLLGLHAPSMAGIDYLTVKNSSEEEPLAVSIVSSGGYEDYADDPDVIIYSGQGGVNRKDRAMMDQKLERGNLALEKSTHKGNEIRVIRGLRDQNTVAGKIYVYDGVYKIQESWVEKEGKSGCNVFKYKFVRLPNQPEAFRIWKSVEQWKGGDTSRVGVVLPDLTSGEEKVPVSLVNDVDGEKGPAHFTYISTVKYPNPMNLTIPSSGCLCVGGCLPTNSNCTCIQKNGDFLPYTSTGLIVTQKALVQECGPSCQCASNCKNRVSQAGLKIHLEVFKTKNRGWGLRTLDPIRAGTFICEYAGQVVDPTKIDKFGIDVDDEFVFDATRTPQPLGVMPGDPVEPSKLPFPLVISAKYSGNVARFMNHSCNPNLIWQPVSRENRNEPDLHVTFFAIRHIPPMAELTYDYGVVPDDEIDQRKRKCLCGAAKCKGFFCLQEEDLSPTVVALLVCGVRDLLKVCSSYLSFIFYRFLTVVVCGFADDCSVFPSSVY</sequence>
<evidence type="ECO:0000256" key="9">
    <source>
        <dbReference type="PROSITE-ProRule" id="PRU00358"/>
    </source>
</evidence>
<feature type="domain" description="Post-SET" evidence="14">
    <location>
        <begin position="761"/>
        <end position="777"/>
    </location>
</feature>
<comment type="caution">
    <text evidence="16">The sequence shown here is derived from an EMBL/GenBank/DDBJ whole genome shotgun (WGS) entry which is preliminary data.</text>
</comment>
<evidence type="ECO:0000256" key="6">
    <source>
        <dbReference type="ARBA" id="ARBA00022853"/>
    </source>
</evidence>
<dbReference type="PANTHER" id="PTHR45660">
    <property type="entry name" value="HISTONE-LYSINE N-METHYLTRANSFERASE SETMAR"/>
    <property type="match status" value="1"/>
</dbReference>
<dbReference type="GO" id="GO:0032259">
    <property type="term" value="P:methylation"/>
    <property type="evidence" value="ECO:0007669"/>
    <property type="project" value="UniProtKB-KW"/>
</dbReference>
<dbReference type="InterPro" id="IPR046341">
    <property type="entry name" value="SET_dom_sf"/>
</dbReference>
<dbReference type="SUPFAM" id="SSF82199">
    <property type="entry name" value="SET domain"/>
    <property type="match status" value="1"/>
</dbReference>
<dbReference type="SUPFAM" id="SSF88697">
    <property type="entry name" value="PUA domain-like"/>
    <property type="match status" value="1"/>
</dbReference>
<evidence type="ECO:0000256" key="1">
    <source>
        <dbReference type="ARBA" id="ARBA00004584"/>
    </source>
</evidence>
<evidence type="ECO:0008006" key="18">
    <source>
        <dbReference type="Google" id="ProtNLM"/>
    </source>
</evidence>
<keyword evidence="2" id="KW-0158">Chromosome</keyword>
<dbReference type="PROSITE" id="PS50867">
    <property type="entry name" value="PRE_SET"/>
    <property type="match status" value="1"/>
</dbReference>
<dbReference type="GO" id="GO:0000775">
    <property type="term" value="C:chromosome, centromeric region"/>
    <property type="evidence" value="ECO:0007669"/>
    <property type="project" value="UniProtKB-SubCell"/>
</dbReference>
<feature type="compositionally biased region" description="Basic residues" evidence="10">
    <location>
        <begin position="224"/>
        <end position="234"/>
    </location>
</feature>
<protein>
    <recommendedName>
        <fullName evidence="18">Histone-lysine N-methyltransferase, H3 lysine-9 specific SUVH1</fullName>
    </recommendedName>
</protein>
<feature type="signal peptide" evidence="11">
    <location>
        <begin position="1"/>
        <end position="20"/>
    </location>
</feature>
<keyword evidence="17" id="KW-1185">Reference proteome</keyword>
<evidence type="ECO:0000256" key="4">
    <source>
        <dbReference type="ARBA" id="ARBA00022679"/>
    </source>
</evidence>
<dbReference type="InterPro" id="IPR003616">
    <property type="entry name" value="Post-SET_dom"/>
</dbReference>
<feature type="compositionally biased region" description="Polar residues" evidence="10">
    <location>
        <begin position="180"/>
        <end position="198"/>
    </location>
</feature>
<gene>
    <name evidence="16" type="ORF">G4B88_008258</name>
</gene>
<evidence type="ECO:0000259" key="14">
    <source>
        <dbReference type="PROSITE" id="PS50868"/>
    </source>
</evidence>
<dbReference type="FunFam" id="2.30.280.10:FF:000003">
    <property type="entry name" value="Histone-lysine N-methyltransferase, H3 lysine-9 specific SUVH5"/>
    <property type="match status" value="1"/>
</dbReference>
<dbReference type="PROSITE" id="PS50868">
    <property type="entry name" value="POST_SET"/>
    <property type="match status" value="1"/>
</dbReference>
<proteinExistence type="predicted"/>
<feature type="chain" id="PRO_5029830449" description="Histone-lysine N-methyltransferase, H3 lysine-9 specific SUVH1" evidence="11">
    <location>
        <begin position="21"/>
        <end position="833"/>
    </location>
</feature>
<dbReference type="InterPro" id="IPR001214">
    <property type="entry name" value="SET_dom"/>
</dbReference>
<dbReference type="EMBL" id="JAATIQ010000195">
    <property type="protein sequence ID" value="KAF4371543.1"/>
    <property type="molecule type" value="Genomic_DNA"/>
</dbReference>
<keyword evidence="8" id="KW-0137">Centromere</keyword>
<feature type="domain" description="Pre-SET" evidence="13">
    <location>
        <begin position="551"/>
        <end position="612"/>
    </location>
</feature>
<keyword evidence="4" id="KW-0808">Transferase</keyword>
<dbReference type="Pfam" id="PF05033">
    <property type="entry name" value="Pre-SET"/>
    <property type="match status" value="1"/>
</dbReference>
<dbReference type="AlphaFoldDB" id="A0A7J6FLF3"/>
<dbReference type="SMART" id="SM00466">
    <property type="entry name" value="SRA"/>
    <property type="match status" value="1"/>
</dbReference>
<name>A0A7J6FLF3_CANSA</name>
<dbReference type="GO" id="GO:0005634">
    <property type="term" value="C:nucleus"/>
    <property type="evidence" value="ECO:0007669"/>
    <property type="project" value="UniProtKB-SubCell"/>
</dbReference>
<evidence type="ECO:0000259" key="15">
    <source>
        <dbReference type="PROSITE" id="PS51015"/>
    </source>
</evidence>
<dbReference type="PROSITE" id="PS51575">
    <property type="entry name" value="SAM_MT43_SUVAR39_2"/>
    <property type="match status" value="1"/>
</dbReference>
<dbReference type="InterPro" id="IPR025794">
    <property type="entry name" value="H3-K9-MeTrfase_plant"/>
</dbReference>
<keyword evidence="3" id="KW-0489">Methyltransferase</keyword>
<dbReference type="InterPro" id="IPR003105">
    <property type="entry name" value="SRA_YDG"/>
</dbReference>
<dbReference type="InterPro" id="IPR007728">
    <property type="entry name" value="Pre-SET_dom"/>
</dbReference>
<feature type="domain" description="YDG" evidence="15">
    <location>
        <begin position="328"/>
        <end position="476"/>
    </location>
</feature>
<dbReference type="PANTHER" id="PTHR45660:SF13">
    <property type="entry name" value="HISTONE-LYSINE N-METHYLTRANSFERASE SETMAR"/>
    <property type="match status" value="1"/>
</dbReference>
<dbReference type="GO" id="GO:0008270">
    <property type="term" value="F:zinc ion binding"/>
    <property type="evidence" value="ECO:0007669"/>
    <property type="project" value="InterPro"/>
</dbReference>
<feature type="region of interest" description="Disordered" evidence="10">
    <location>
        <begin position="118"/>
        <end position="244"/>
    </location>
</feature>
<evidence type="ECO:0000256" key="11">
    <source>
        <dbReference type="SAM" id="SignalP"/>
    </source>
</evidence>
<evidence type="ECO:0000259" key="13">
    <source>
        <dbReference type="PROSITE" id="PS50867"/>
    </source>
</evidence>
<feature type="domain" description="SET" evidence="12">
    <location>
        <begin position="615"/>
        <end position="751"/>
    </location>
</feature>
<reference evidence="16 17" key="1">
    <citation type="journal article" date="2020" name="bioRxiv">
        <title>Sequence and annotation of 42 cannabis genomes reveals extensive copy number variation in cannabinoid synthesis and pathogen resistance genes.</title>
        <authorList>
            <person name="Mckernan K.J."/>
            <person name="Helbert Y."/>
            <person name="Kane L.T."/>
            <person name="Ebling H."/>
            <person name="Zhang L."/>
            <person name="Liu B."/>
            <person name="Eaton Z."/>
            <person name="Mclaughlin S."/>
            <person name="Kingan S."/>
            <person name="Baybayan P."/>
            <person name="Concepcion G."/>
            <person name="Jordan M."/>
            <person name="Riva A."/>
            <person name="Barbazuk W."/>
            <person name="Harkins T."/>
        </authorList>
    </citation>
    <scope>NUCLEOTIDE SEQUENCE [LARGE SCALE GENOMIC DNA]</scope>
    <source>
        <strain evidence="17">cv. Jamaican Lion 4</strain>
        <tissue evidence="16">Leaf</tissue>
    </source>
</reference>
<keyword evidence="7 9" id="KW-0539">Nucleus</keyword>
<evidence type="ECO:0000256" key="5">
    <source>
        <dbReference type="ARBA" id="ARBA00022691"/>
    </source>
</evidence>
<evidence type="ECO:0000313" key="16">
    <source>
        <dbReference type="EMBL" id="KAF4371543.1"/>
    </source>
</evidence>
<dbReference type="InterPro" id="IPR036987">
    <property type="entry name" value="SRA-YDG_sf"/>
</dbReference>
<dbReference type="Gene3D" id="2.30.280.10">
    <property type="entry name" value="SRA-YDG"/>
    <property type="match status" value="1"/>
</dbReference>
<evidence type="ECO:0000259" key="12">
    <source>
        <dbReference type="PROSITE" id="PS50280"/>
    </source>
</evidence>
<dbReference type="PROSITE" id="PS51015">
    <property type="entry name" value="YDG"/>
    <property type="match status" value="1"/>
</dbReference>
<evidence type="ECO:0000256" key="8">
    <source>
        <dbReference type="ARBA" id="ARBA00023328"/>
    </source>
</evidence>
<evidence type="ECO:0000256" key="7">
    <source>
        <dbReference type="ARBA" id="ARBA00023242"/>
    </source>
</evidence>
<dbReference type="Pfam" id="PF00856">
    <property type="entry name" value="SET"/>
    <property type="match status" value="1"/>
</dbReference>
<dbReference type="PROSITE" id="PS50280">
    <property type="entry name" value="SET"/>
    <property type="match status" value="1"/>
</dbReference>
<evidence type="ECO:0000256" key="2">
    <source>
        <dbReference type="ARBA" id="ARBA00022454"/>
    </source>
</evidence>
<dbReference type="Proteomes" id="UP000583929">
    <property type="component" value="Unassembled WGS sequence"/>
</dbReference>
<feature type="non-terminal residue" evidence="16">
    <location>
        <position position="1"/>
    </location>
</feature>
<dbReference type="Gene3D" id="2.170.270.10">
    <property type="entry name" value="SET domain"/>
    <property type="match status" value="1"/>
</dbReference>
<evidence type="ECO:0000256" key="3">
    <source>
        <dbReference type="ARBA" id="ARBA00022603"/>
    </source>
</evidence>
<evidence type="ECO:0000256" key="10">
    <source>
        <dbReference type="SAM" id="MobiDB-lite"/>
    </source>
</evidence>
<dbReference type="SMART" id="SM00468">
    <property type="entry name" value="PreSET"/>
    <property type="match status" value="1"/>
</dbReference>
<dbReference type="Pfam" id="PF02182">
    <property type="entry name" value="SAD_SRA"/>
    <property type="match status" value="1"/>
</dbReference>
<keyword evidence="6" id="KW-0156">Chromatin regulator</keyword>
<keyword evidence="5" id="KW-0949">S-adenosyl-L-methionine</keyword>
<dbReference type="InterPro" id="IPR051357">
    <property type="entry name" value="H3K9_HMTase_SUVAR3-9"/>
</dbReference>
<dbReference type="GO" id="GO:0003690">
    <property type="term" value="F:double-stranded DNA binding"/>
    <property type="evidence" value="ECO:0007669"/>
    <property type="project" value="TreeGrafter"/>
</dbReference>
<keyword evidence="11" id="KW-0732">Signal</keyword>
<dbReference type="InterPro" id="IPR015947">
    <property type="entry name" value="PUA-like_sf"/>
</dbReference>